<evidence type="ECO:0000256" key="5">
    <source>
        <dbReference type="SAM" id="Phobius"/>
    </source>
</evidence>
<reference evidence="6 7" key="1">
    <citation type="journal article" date="2019" name="ACS Chem. Biol.">
        <title>Identification and Mobilization of a Cryptic Antibiotic Biosynthesis Gene Locus from a Human-Pathogenic Nocardia Isolate.</title>
        <authorList>
            <person name="Herisse M."/>
            <person name="Ishida K."/>
            <person name="Porter J.L."/>
            <person name="Howden B."/>
            <person name="Hertweck C."/>
            <person name="Stinear T.P."/>
            <person name="Pidot S.J."/>
        </authorList>
    </citation>
    <scope>NUCLEOTIDE SEQUENCE [LARGE SCALE GENOMIC DNA]</scope>
    <source>
        <strain evidence="6 7">AUSMDU00012717</strain>
    </source>
</reference>
<organism evidence="6 7">
    <name type="scientific">Nocardia arthritidis</name>
    <dbReference type="NCBI Taxonomy" id="228602"/>
    <lineage>
        <taxon>Bacteria</taxon>
        <taxon>Bacillati</taxon>
        <taxon>Actinomycetota</taxon>
        <taxon>Actinomycetes</taxon>
        <taxon>Mycobacteriales</taxon>
        <taxon>Nocardiaceae</taxon>
        <taxon>Nocardia</taxon>
    </lineage>
</organism>
<dbReference type="Pfam" id="PF03595">
    <property type="entry name" value="SLAC1"/>
    <property type="match status" value="1"/>
</dbReference>
<feature type="transmembrane region" description="Helical" evidence="5">
    <location>
        <begin position="51"/>
        <end position="68"/>
    </location>
</feature>
<evidence type="ECO:0000256" key="4">
    <source>
        <dbReference type="ARBA" id="ARBA00023136"/>
    </source>
</evidence>
<sequence length="76" mass="8261">MVLLVAEVARPRNRYDIRRWATVFPLGMTAVSTLNTGAAAGIPAFWPIGDVLLVIAVGAWLLTCAALWKARRPARS</sequence>
<dbReference type="Proteomes" id="UP000503540">
    <property type="component" value="Chromosome"/>
</dbReference>
<dbReference type="GO" id="GO:0016020">
    <property type="term" value="C:membrane"/>
    <property type="evidence" value="ECO:0007669"/>
    <property type="project" value="UniProtKB-SubCell"/>
</dbReference>
<accession>A0A6G9YCU4</accession>
<dbReference type="InterPro" id="IPR038665">
    <property type="entry name" value="Voltage-dep_anion_channel_sf"/>
</dbReference>
<evidence type="ECO:0000256" key="3">
    <source>
        <dbReference type="ARBA" id="ARBA00022989"/>
    </source>
</evidence>
<comment type="subcellular location">
    <subcellularLocation>
        <location evidence="1">Membrane</location>
        <topology evidence="1">Multi-pass membrane protein</topology>
    </subcellularLocation>
</comment>
<evidence type="ECO:0000256" key="2">
    <source>
        <dbReference type="ARBA" id="ARBA00022692"/>
    </source>
</evidence>
<protein>
    <submittedName>
        <fullName evidence="6">Uncharacterized protein</fullName>
    </submittedName>
</protein>
<name>A0A6G9YCU4_9NOCA</name>
<evidence type="ECO:0000313" key="6">
    <source>
        <dbReference type="EMBL" id="QIS11041.1"/>
    </source>
</evidence>
<dbReference type="Gene3D" id="1.50.10.150">
    <property type="entry name" value="Voltage-dependent anion channel"/>
    <property type="match status" value="1"/>
</dbReference>
<dbReference type="GO" id="GO:0055085">
    <property type="term" value="P:transmembrane transport"/>
    <property type="evidence" value="ECO:0007669"/>
    <property type="project" value="InterPro"/>
</dbReference>
<dbReference type="KEGG" id="nah:F5544_15800"/>
<keyword evidence="7" id="KW-1185">Reference proteome</keyword>
<keyword evidence="3 5" id="KW-1133">Transmembrane helix</keyword>
<dbReference type="EMBL" id="CP046172">
    <property type="protein sequence ID" value="QIS11041.1"/>
    <property type="molecule type" value="Genomic_DNA"/>
</dbReference>
<evidence type="ECO:0000256" key="1">
    <source>
        <dbReference type="ARBA" id="ARBA00004141"/>
    </source>
</evidence>
<gene>
    <name evidence="6" type="ORF">F5544_15800</name>
</gene>
<proteinExistence type="predicted"/>
<keyword evidence="2 5" id="KW-0812">Transmembrane</keyword>
<dbReference type="InterPro" id="IPR004695">
    <property type="entry name" value="SLAC1/Mae1/Ssu1/TehA"/>
</dbReference>
<feature type="transmembrane region" description="Helical" evidence="5">
    <location>
        <begin position="20"/>
        <end position="45"/>
    </location>
</feature>
<evidence type="ECO:0000313" key="7">
    <source>
        <dbReference type="Proteomes" id="UP000503540"/>
    </source>
</evidence>
<keyword evidence="4 5" id="KW-0472">Membrane</keyword>
<dbReference type="AlphaFoldDB" id="A0A6G9YCU4"/>